<dbReference type="Proteomes" id="UP000515276">
    <property type="component" value="Chromosome"/>
</dbReference>
<sequence length="59" mass="6479">MMGTNKEQATMNQPSPVEDHWLDDDPGNEDPGSQLDGQVPLHPADHADERSTPTDVEPQ</sequence>
<evidence type="ECO:0000313" key="3">
    <source>
        <dbReference type="Proteomes" id="UP000515276"/>
    </source>
</evidence>
<gene>
    <name evidence="2" type="ORF">HS968_13145</name>
</gene>
<organism evidence="2 3">
    <name type="scientific">Pseudomonas berkeleyensis</name>
    <dbReference type="NCBI Taxonomy" id="2726956"/>
    <lineage>
        <taxon>Bacteria</taxon>
        <taxon>Pseudomonadati</taxon>
        <taxon>Pseudomonadota</taxon>
        <taxon>Gammaproteobacteria</taxon>
        <taxon>Pseudomonadales</taxon>
        <taxon>Pseudomonadaceae</taxon>
        <taxon>Pseudomonas</taxon>
    </lineage>
</organism>
<feature type="region of interest" description="Disordered" evidence="1">
    <location>
        <begin position="1"/>
        <end position="59"/>
    </location>
</feature>
<accession>A0A7G5DGX7</accession>
<feature type="compositionally biased region" description="Polar residues" evidence="1">
    <location>
        <begin position="1"/>
        <end position="15"/>
    </location>
</feature>
<name>A0A7G5DGX7_9PSED</name>
<keyword evidence="3" id="KW-1185">Reference proteome</keyword>
<evidence type="ECO:0000313" key="2">
    <source>
        <dbReference type="EMBL" id="QMV61002.1"/>
    </source>
</evidence>
<proteinExistence type="predicted"/>
<dbReference type="EMBL" id="CP059139">
    <property type="protein sequence ID" value="QMV61002.1"/>
    <property type="molecule type" value="Genomic_DNA"/>
</dbReference>
<dbReference type="AlphaFoldDB" id="A0A7G5DGX7"/>
<dbReference type="RefSeq" id="WP_182371699.1">
    <property type="nucleotide sequence ID" value="NZ_CP059139.1"/>
</dbReference>
<reference evidence="2 3" key="1">
    <citation type="journal article" date="2020" name="G3 (Bethesda)">
        <title>CeMbio - The Caenorhabditis elegans Microbiome Resource.</title>
        <authorList>
            <person name="Dirksen P."/>
            <person name="Assie A."/>
            <person name="Zimmermann J."/>
            <person name="Zhang F."/>
            <person name="Tietje A.M."/>
            <person name="Marsh S.A."/>
            <person name="Felix M.A."/>
            <person name="Shapira M."/>
            <person name="Kaleta C."/>
            <person name="Schulenburg H."/>
            <person name="Samuel B."/>
        </authorList>
    </citation>
    <scope>NUCLEOTIDE SEQUENCE [LARGE SCALE GENOMIC DNA]</scope>
    <source>
        <strain evidence="2 3">MSPm1</strain>
    </source>
</reference>
<protein>
    <submittedName>
        <fullName evidence="2">Uncharacterized protein</fullName>
    </submittedName>
</protein>
<evidence type="ECO:0000256" key="1">
    <source>
        <dbReference type="SAM" id="MobiDB-lite"/>
    </source>
</evidence>
<feature type="compositionally biased region" description="Basic and acidic residues" evidence="1">
    <location>
        <begin position="43"/>
        <end position="52"/>
    </location>
</feature>